<reference evidence="1" key="1">
    <citation type="submission" date="2018-04" db="EMBL/GenBank/DDBJ databases">
        <title>Whole genome sequencing of Hypsizygus marmoreus.</title>
        <authorList>
            <person name="Choi I.-G."/>
            <person name="Min B."/>
            <person name="Kim J.-G."/>
            <person name="Kim S."/>
            <person name="Oh Y.-L."/>
            <person name="Kong W.-S."/>
            <person name="Park H."/>
            <person name="Jeong J."/>
            <person name="Song E.-S."/>
        </authorList>
    </citation>
    <scope>NUCLEOTIDE SEQUENCE [LARGE SCALE GENOMIC DNA]</scope>
    <source>
        <strain evidence="1">51987-8</strain>
    </source>
</reference>
<keyword evidence="2" id="KW-1185">Reference proteome</keyword>
<proteinExistence type="predicted"/>
<sequence>MLAKDIVSSTLIKLRGLGSRYPDPTSMHGTTGAIRAFSEASGEDIFTIWAKTDRKDHGSRRDQMGE</sequence>
<dbReference type="InParanoid" id="A0A369K4J9"/>
<gene>
    <name evidence="1" type="ORF">Hypma_006539</name>
</gene>
<comment type="caution">
    <text evidence="1">The sequence shown here is derived from an EMBL/GenBank/DDBJ whole genome shotgun (WGS) entry which is preliminary data.</text>
</comment>
<evidence type="ECO:0000313" key="1">
    <source>
        <dbReference type="EMBL" id="RDB25806.1"/>
    </source>
</evidence>
<dbReference type="Proteomes" id="UP000076154">
    <property type="component" value="Unassembled WGS sequence"/>
</dbReference>
<dbReference type="EMBL" id="LUEZ02000040">
    <property type="protein sequence ID" value="RDB25806.1"/>
    <property type="molecule type" value="Genomic_DNA"/>
</dbReference>
<protein>
    <submittedName>
        <fullName evidence="1">Uncharacterized protein</fullName>
    </submittedName>
</protein>
<dbReference type="OrthoDB" id="3222at2759"/>
<dbReference type="AlphaFoldDB" id="A0A369K4J9"/>
<organism evidence="1 2">
    <name type="scientific">Hypsizygus marmoreus</name>
    <name type="common">White beech mushroom</name>
    <name type="synonym">Agaricus marmoreus</name>
    <dbReference type="NCBI Taxonomy" id="39966"/>
    <lineage>
        <taxon>Eukaryota</taxon>
        <taxon>Fungi</taxon>
        <taxon>Dikarya</taxon>
        <taxon>Basidiomycota</taxon>
        <taxon>Agaricomycotina</taxon>
        <taxon>Agaricomycetes</taxon>
        <taxon>Agaricomycetidae</taxon>
        <taxon>Agaricales</taxon>
        <taxon>Tricholomatineae</taxon>
        <taxon>Lyophyllaceae</taxon>
        <taxon>Hypsizygus</taxon>
    </lineage>
</organism>
<name>A0A369K4J9_HYPMA</name>
<accession>A0A369K4J9</accession>
<evidence type="ECO:0000313" key="2">
    <source>
        <dbReference type="Proteomes" id="UP000076154"/>
    </source>
</evidence>